<dbReference type="EMBL" id="CP018632">
    <property type="protein sequence ID" value="ASJ72416.1"/>
    <property type="molecule type" value="Genomic_DNA"/>
</dbReference>
<dbReference type="InterPro" id="IPR011576">
    <property type="entry name" value="Pyridox_Oxase_N"/>
</dbReference>
<dbReference type="InterPro" id="IPR014419">
    <property type="entry name" value="HutZ"/>
</dbReference>
<dbReference type="Gene3D" id="2.30.110.10">
    <property type="entry name" value="Electron Transport, Fmn-binding Protein, Chain A"/>
    <property type="match status" value="1"/>
</dbReference>
<dbReference type="InterPro" id="IPR012349">
    <property type="entry name" value="Split_barrel_FMN-bd"/>
</dbReference>
<name>A0A2Z2NM50_9GAMM</name>
<organism evidence="3 4">
    <name type="scientific">Granulosicoccus antarcticus IMCC3135</name>
    <dbReference type="NCBI Taxonomy" id="1192854"/>
    <lineage>
        <taxon>Bacteria</taxon>
        <taxon>Pseudomonadati</taxon>
        <taxon>Pseudomonadota</taxon>
        <taxon>Gammaproteobacteria</taxon>
        <taxon>Chromatiales</taxon>
        <taxon>Granulosicoccaceae</taxon>
        <taxon>Granulosicoccus</taxon>
    </lineage>
</organism>
<dbReference type="RefSeq" id="WP_088917727.1">
    <property type="nucleotide sequence ID" value="NZ_CP018632.1"/>
</dbReference>
<keyword evidence="1" id="KW-0560">Oxidoreductase</keyword>
<dbReference type="InterPro" id="IPR052019">
    <property type="entry name" value="F420H2_bilvrd_red/Heme_oxyg"/>
</dbReference>
<evidence type="ECO:0000259" key="2">
    <source>
        <dbReference type="Pfam" id="PF01243"/>
    </source>
</evidence>
<dbReference type="PANTHER" id="PTHR35176:SF6">
    <property type="entry name" value="HEME OXYGENASE HI_0854-RELATED"/>
    <property type="match status" value="1"/>
</dbReference>
<dbReference type="GO" id="GO:0016627">
    <property type="term" value="F:oxidoreductase activity, acting on the CH-CH group of donors"/>
    <property type="evidence" value="ECO:0007669"/>
    <property type="project" value="TreeGrafter"/>
</dbReference>
<evidence type="ECO:0000313" key="4">
    <source>
        <dbReference type="Proteomes" id="UP000250079"/>
    </source>
</evidence>
<dbReference type="KEGG" id="gai:IMCC3135_11630"/>
<accession>A0A2Z2NM50</accession>
<evidence type="ECO:0000256" key="1">
    <source>
        <dbReference type="ARBA" id="ARBA00023002"/>
    </source>
</evidence>
<dbReference type="GO" id="GO:0070967">
    <property type="term" value="F:coenzyme F420 binding"/>
    <property type="evidence" value="ECO:0007669"/>
    <property type="project" value="TreeGrafter"/>
</dbReference>
<reference evidence="3 4" key="1">
    <citation type="submission" date="2016-12" db="EMBL/GenBank/DDBJ databases">
        <authorList>
            <person name="Song W.-J."/>
            <person name="Kurnit D.M."/>
        </authorList>
    </citation>
    <scope>NUCLEOTIDE SEQUENCE [LARGE SCALE GENOMIC DNA]</scope>
    <source>
        <strain evidence="3 4">IMCC3135</strain>
    </source>
</reference>
<dbReference type="PANTHER" id="PTHR35176">
    <property type="entry name" value="HEME OXYGENASE HI_0854-RELATED"/>
    <property type="match status" value="1"/>
</dbReference>
<proteinExistence type="predicted"/>
<dbReference type="GO" id="GO:0005829">
    <property type="term" value="C:cytosol"/>
    <property type="evidence" value="ECO:0007669"/>
    <property type="project" value="TreeGrafter"/>
</dbReference>
<dbReference type="OrthoDB" id="9776211at2"/>
<sequence length="162" mass="18183">MSKEENPAQVLADLKVTVKSVLLATLGEDGEPHSGYTPFLLDEGDVIIFVSQLALHTRDLLANGRASAMIISDEADSSQIFARTRVSYQCEAKVVRKEDEHYAPLLDRFEQQHGKMINLLRQLPDFVLFRLVPHRGQFVMGFGKAFKLTGPKLDEFEHARSA</sequence>
<evidence type="ECO:0000313" key="3">
    <source>
        <dbReference type="EMBL" id="ASJ72416.1"/>
    </source>
</evidence>
<dbReference type="Pfam" id="PF01243">
    <property type="entry name" value="PNPOx_N"/>
    <property type="match status" value="1"/>
</dbReference>
<keyword evidence="4" id="KW-1185">Reference proteome</keyword>
<dbReference type="AlphaFoldDB" id="A0A2Z2NM50"/>
<protein>
    <recommendedName>
        <fullName evidence="2">Pyridoxamine 5'-phosphate oxidase N-terminal domain-containing protein</fullName>
    </recommendedName>
</protein>
<dbReference type="Proteomes" id="UP000250079">
    <property type="component" value="Chromosome"/>
</dbReference>
<gene>
    <name evidence="3" type="ORF">IMCC3135_11630</name>
</gene>
<dbReference type="PIRSF" id="PIRSF004633">
    <property type="entry name" value="UCP_PLP_oxd"/>
    <property type="match status" value="1"/>
</dbReference>
<feature type="domain" description="Pyridoxamine 5'-phosphate oxidase N-terminal" evidence="2">
    <location>
        <begin position="19"/>
        <end position="139"/>
    </location>
</feature>
<dbReference type="SUPFAM" id="SSF50475">
    <property type="entry name" value="FMN-binding split barrel"/>
    <property type="match status" value="1"/>
</dbReference>